<evidence type="ECO:0000256" key="4">
    <source>
        <dbReference type="ARBA" id="ARBA00022490"/>
    </source>
</evidence>
<comment type="similarity">
    <text evidence="2 5">Belongs to the RecX family.</text>
</comment>
<comment type="subcellular location">
    <subcellularLocation>
        <location evidence="1 5">Cytoplasm</location>
    </subcellularLocation>
</comment>
<dbReference type="Gene3D" id="1.10.10.10">
    <property type="entry name" value="Winged helix-like DNA-binding domain superfamily/Winged helix DNA-binding domain"/>
    <property type="match status" value="2"/>
</dbReference>
<evidence type="ECO:0000256" key="5">
    <source>
        <dbReference type="HAMAP-Rule" id="MF_01114"/>
    </source>
</evidence>
<dbReference type="HAMAP" id="MF_01114">
    <property type="entry name" value="RecX"/>
    <property type="match status" value="1"/>
</dbReference>
<dbReference type="InterPro" id="IPR036388">
    <property type="entry name" value="WH-like_DNA-bd_sf"/>
</dbReference>
<feature type="domain" description="RecX second three-helical" evidence="6">
    <location>
        <begin position="66"/>
        <end position="106"/>
    </location>
</feature>
<evidence type="ECO:0000256" key="1">
    <source>
        <dbReference type="ARBA" id="ARBA00004496"/>
    </source>
</evidence>
<comment type="caution">
    <text evidence="7">The sequence shown here is derived from an EMBL/GenBank/DDBJ whole genome shotgun (WGS) entry which is preliminary data.</text>
</comment>
<comment type="function">
    <text evidence="5">Modulates RecA activity.</text>
</comment>
<dbReference type="Pfam" id="PF02631">
    <property type="entry name" value="RecX_HTH2"/>
    <property type="match status" value="1"/>
</dbReference>
<dbReference type="EMBL" id="DRVY01000067">
    <property type="protein sequence ID" value="HHR92322.1"/>
    <property type="molecule type" value="Genomic_DNA"/>
</dbReference>
<keyword evidence="4 5" id="KW-0963">Cytoplasm</keyword>
<name>A0A7C5YZ00_UNCC3</name>
<organism evidence="7">
    <name type="scientific">candidate division CPR3 bacterium</name>
    <dbReference type="NCBI Taxonomy" id="2268181"/>
    <lineage>
        <taxon>Bacteria</taxon>
        <taxon>Bacteria division CPR3</taxon>
    </lineage>
</organism>
<protein>
    <recommendedName>
        <fullName evidence="3 5">Regulatory protein RecX</fullName>
    </recommendedName>
</protein>
<gene>
    <name evidence="5" type="primary">recX</name>
    <name evidence="7" type="ORF">ENL96_02315</name>
</gene>
<proteinExistence type="inferred from homology"/>
<dbReference type="PANTHER" id="PTHR33602:SF1">
    <property type="entry name" value="REGULATORY PROTEIN RECX FAMILY PROTEIN"/>
    <property type="match status" value="1"/>
</dbReference>
<dbReference type="GO" id="GO:0006282">
    <property type="term" value="P:regulation of DNA repair"/>
    <property type="evidence" value="ECO:0007669"/>
    <property type="project" value="UniProtKB-UniRule"/>
</dbReference>
<evidence type="ECO:0000256" key="2">
    <source>
        <dbReference type="ARBA" id="ARBA00009695"/>
    </source>
</evidence>
<dbReference type="InterPro" id="IPR053924">
    <property type="entry name" value="RecX_HTH_2nd"/>
</dbReference>
<dbReference type="GO" id="GO:0005737">
    <property type="term" value="C:cytoplasm"/>
    <property type="evidence" value="ECO:0007669"/>
    <property type="project" value="UniProtKB-SubCell"/>
</dbReference>
<dbReference type="PANTHER" id="PTHR33602">
    <property type="entry name" value="REGULATORY PROTEIN RECX FAMILY PROTEIN"/>
    <property type="match status" value="1"/>
</dbReference>
<reference evidence="7" key="1">
    <citation type="journal article" date="2020" name="mSystems">
        <title>Genome- and Community-Level Interaction Insights into Carbon Utilization and Element Cycling Functions of Hydrothermarchaeota in Hydrothermal Sediment.</title>
        <authorList>
            <person name="Zhou Z."/>
            <person name="Liu Y."/>
            <person name="Xu W."/>
            <person name="Pan J."/>
            <person name="Luo Z.H."/>
            <person name="Li M."/>
        </authorList>
    </citation>
    <scope>NUCLEOTIDE SEQUENCE [LARGE SCALE GENOMIC DNA]</scope>
    <source>
        <strain evidence="7">SpSt-1042</strain>
    </source>
</reference>
<accession>A0A7C5YZ00</accession>
<dbReference type="InterPro" id="IPR003783">
    <property type="entry name" value="Regulatory_RecX"/>
</dbReference>
<evidence type="ECO:0000313" key="7">
    <source>
        <dbReference type="EMBL" id="HHR92322.1"/>
    </source>
</evidence>
<evidence type="ECO:0000259" key="6">
    <source>
        <dbReference type="Pfam" id="PF02631"/>
    </source>
</evidence>
<evidence type="ECO:0000256" key="3">
    <source>
        <dbReference type="ARBA" id="ARBA00018111"/>
    </source>
</evidence>
<dbReference type="AlphaFoldDB" id="A0A7C5YZ00"/>
<sequence length="162" mass="19519">MVETIEKVWQKIEKWLNIRPHSKLEIERYVKGRIKRWCEKIETLCKNPLDTFMILMDRIEKEGYINDENFARWWVQQRIDSEKFGSLRIKAELLSKGIDANIADEVIENYVLPVEKKLIRYHYKKLKNKYFSEEKIVQALLRKGFSYSLIQKAIPSLCYSEE</sequence>